<dbReference type="GO" id="GO:0016024">
    <property type="term" value="P:CDP-diacylglycerol biosynthetic process"/>
    <property type="evidence" value="ECO:0007669"/>
    <property type="project" value="UniProtKB-UniPathway"/>
</dbReference>
<evidence type="ECO:0000256" key="8">
    <source>
        <dbReference type="ARBA" id="ARBA00023315"/>
    </source>
</evidence>
<keyword evidence="9" id="KW-0594">Phospholipid biosynthesis</keyword>
<dbReference type="EMBL" id="BJTG01000001">
    <property type="protein sequence ID" value="GEJ55754.1"/>
    <property type="molecule type" value="Genomic_DNA"/>
</dbReference>
<evidence type="ECO:0000256" key="6">
    <source>
        <dbReference type="ARBA" id="ARBA00016139"/>
    </source>
</evidence>
<name>A0A7I9VH93_9BACT</name>
<dbReference type="PANTHER" id="PTHR10434">
    <property type="entry name" value="1-ACYL-SN-GLYCEROL-3-PHOSPHATE ACYLTRANSFERASE"/>
    <property type="match status" value="1"/>
</dbReference>
<evidence type="ECO:0000256" key="5">
    <source>
        <dbReference type="ARBA" id="ARBA00013211"/>
    </source>
</evidence>
<dbReference type="AlphaFoldDB" id="A0A7I9VH93"/>
<evidence type="ECO:0000256" key="3">
    <source>
        <dbReference type="ARBA" id="ARBA00005189"/>
    </source>
</evidence>
<dbReference type="SUPFAM" id="SSF69593">
    <property type="entry name" value="Glycerol-3-phosphate (1)-acyltransferase"/>
    <property type="match status" value="1"/>
</dbReference>
<reference evidence="13" key="1">
    <citation type="journal article" date="2020" name="Appl. Environ. Microbiol.">
        <title>Diazotrophic Anaeromyxobacter Isolates from Soils.</title>
        <authorList>
            <person name="Masuda Y."/>
            <person name="Yamanaka H."/>
            <person name="Xu Z.X."/>
            <person name="Shiratori Y."/>
            <person name="Aono T."/>
            <person name="Amachi S."/>
            <person name="Senoo K."/>
            <person name="Itoh H."/>
        </authorList>
    </citation>
    <scope>NUCLEOTIDE SEQUENCE [LARGE SCALE GENOMIC DNA]</scope>
    <source>
        <strain evidence="13">R267</strain>
    </source>
</reference>
<keyword evidence="9" id="KW-0444">Lipid biosynthesis</keyword>
<comment type="catalytic activity">
    <reaction evidence="1 9">
        <text>a 1-acyl-sn-glycero-3-phosphate + an acyl-CoA = a 1,2-diacyl-sn-glycero-3-phosphate + CoA</text>
        <dbReference type="Rhea" id="RHEA:19709"/>
        <dbReference type="ChEBI" id="CHEBI:57287"/>
        <dbReference type="ChEBI" id="CHEBI:57970"/>
        <dbReference type="ChEBI" id="CHEBI:58342"/>
        <dbReference type="ChEBI" id="CHEBI:58608"/>
        <dbReference type="EC" id="2.3.1.51"/>
    </reaction>
</comment>
<keyword evidence="13" id="KW-1185">Reference proteome</keyword>
<keyword evidence="10" id="KW-0472">Membrane</keyword>
<dbReference type="InterPro" id="IPR002123">
    <property type="entry name" value="Plipid/glycerol_acylTrfase"/>
</dbReference>
<dbReference type="InterPro" id="IPR004552">
    <property type="entry name" value="AGP_acyltrans"/>
</dbReference>
<dbReference type="Pfam" id="PF01553">
    <property type="entry name" value="Acyltransferase"/>
    <property type="match status" value="1"/>
</dbReference>
<comment type="similarity">
    <text evidence="4 9">Belongs to the 1-acyl-sn-glycerol-3-phosphate acyltransferase family.</text>
</comment>
<keyword evidence="10" id="KW-0812">Transmembrane</keyword>
<gene>
    <name evidence="12" type="ORF">AMYX_04950</name>
</gene>
<dbReference type="GO" id="GO:0003841">
    <property type="term" value="F:1-acylglycerol-3-phosphate O-acyltransferase activity"/>
    <property type="evidence" value="ECO:0007669"/>
    <property type="project" value="UniProtKB-UniRule"/>
</dbReference>
<comment type="caution">
    <text evidence="12">The sequence shown here is derived from an EMBL/GenBank/DDBJ whole genome shotgun (WGS) entry which is preliminary data.</text>
</comment>
<evidence type="ECO:0000256" key="7">
    <source>
        <dbReference type="ARBA" id="ARBA00022679"/>
    </source>
</evidence>
<organism evidence="12 13">
    <name type="scientific">Anaeromyxobacter diazotrophicus</name>
    <dbReference type="NCBI Taxonomy" id="2590199"/>
    <lineage>
        <taxon>Bacteria</taxon>
        <taxon>Pseudomonadati</taxon>
        <taxon>Myxococcota</taxon>
        <taxon>Myxococcia</taxon>
        <taxon>Myxococcales</taxon>
        <taxon>Cystobacterineae</taxon>
        <taxon>Anaeromyxobacteraceae</taxon>
        <taxon>Anaeromyxobacter</taxon>
    </lineage>
</organism>
<dbReference type="GO" id="GO:0006654">
    <property type="term" value="P:phosphatidic acid biosynthetic process"/>
    <property type="evidence" value="ECO:0007669"/>
    <property type="project" value="TreeGrafter"/>
</dbReference>
<dbReference type="NCBIfam" id="TIGR00530">
    <property type="entry name" value="AGP_acyltrn"/>
    <property type="match status" value="1"/>
</dbReference>
<dbReference type="SMART" id="SM00563">
    <property type="entry name" value="PlsC"/>
    <property type="match status" value="1"/>
</dbReference>
<sequence>MSLLVPLVAIVAYALSIAAIAVWPPLVALTLLVTLPFDRNRAAAGRLLRLCGAFVSRSFPFWRIRLEGRWPEGRQAYVVVANHQSFLDIFLISNLPHEMKWVAKRSLFKIPWIGWAFWMVGDIAIERGDAASAAVVMAKAKDYLTHGMHVMLFPEGTRSRDGKMLPFKAGAFKLAVDAGVPILPIAVSGSAQGMPKGTPWVRPARLVVRVLEPVSTAAASAAEGREQVRRIAELRDDVRGRIERALADITGEAAPGQAAPAP</sequence>
<keyword evidence="9" id="KW-0443">Lipid metabolism</keyword>
<dbReference type="PANTHER" id="PTHR10434:SF66">
    <property type="entry name" value="PHOSPHOLIPID_GLYCEROL ACYLTRANSFERASE DOMAIN-CONTAINING PROTEIN"/>
    <property type="match status" value="1"/>
</dbReference>
<evidence type="ECO:0000256" key="10">
    <source>
        <dbReference type="SAM" id="Phobius"/>
    </source>
</evidence>
<evidence type="ECO:0000256" key="4">
    <source>
        <dbReference type="ARBA" id="ARBA00008655"/>
    </source>
</evidence>
<evidence type="ECO:0000259" key="11">
    <source>
        <dbReference type="SMART" id="SM00563"/>
    </source>
</evidence>
<dbReference type="UniPathway" id="UPA00557">
    <property type="reaction ID" value="UER00613"/>
</dbReference>
<keyword evidence="7 9" id="KW-0808">Transferase</keyword>
<protein>
    <recommendedName>
        <fullName evidence="6 9">1-acyl-sn-glycerol-3-phosphate acyltransferase</fullName>
        <ecNumber evidence="5 9">2.3.1.51</ecNumber>
    </recommendedName>
</protein>
<keyword evidence="9" id="KW-1208">Phospholipid metabolism</keyword>
<proteinExistence type="inferred from homology"/>
<dbReference type="RefSeq" id="WP_176062552.1">
    <property type="nucleotide sequence ID" value="NZ_BJTG01000001.1"/>
</dbReference>
<evidence type="ECO:0000313" key="12">
    <source>
        <dbReference type="EMBL" id="GEJ55754.1"/>
    </source>
</evidence>
<keyword evidence="8 9" id="KW-0012">Acyltransferase</keyword>
<dbReference type="GO" id="GO:0016020">
    <property type="term" value="C:membrane"/>
    <property type="evidence" value="ECO:0007669"/>
    <property type="project" value="InterPro"/>
</dbReference>
<evidence type="ECO:0000313" key="13">
    <source>
        <dbReference type="Proteomes" id="UP000503640"/>
    </source>
</evidence>
<dbReference type="CDD" id="cd07989">
    <property type="entry name" value="LPLAT_AGPAT-like"/>
    <property type="match status" value="1"/>
</dbReference>
<dbReference type="Proteomes" id="UP000503640">
    <property type="component" value="Unassembled WGS sequence"/>
</dbReference>
<accession>A0A7I9VH93</accession>
<evidence type="ECO:0000256" key="2">
    <source>
        <dbReference type="ARBA" id="ARBA00004728"/>
    </source>
</evidence>
<feature type="transmembrane region" description="Helical" evidence="10">
    <location>
        <begin position="6"/>
        <end position="35"/>
    </location>
</feature>
<evidence type="ECO:0000256" key="9">
    <source>
        <dbReference type="RuleBase" id="RU361267"/>
    </source>
</evidence>
<feature type="domain" description="Phospholipid/glycerol acyltransferase" evidence="11">
    <location>
        <begin position="77"/>
        <end position="190"/>
    </location>
</feature>
<comment type="domain">
    <text evidence="9">The HXXXXD motif is essential for acyltransferase activity and may constitute the binding site for the phosphate moiety of the glycerol-3-phosphate.</text>
</comment>
<keyword evidence="10" id="KW-1133">Transmembrane helix</keyword>
<comment type="pathway">
    <text evidence="2">Phospholipid metabolism; CDP-diacylglycerol biosynthesis; CDP-diacylglycerol from sn-glycerol 3-phosphate: step 2/3.</text>
</comment>
<dbReference type="EC" id="2.3.1.51" evidence="5 9"/>
<comment type="pathway">
    <text evidence="3">Lipid metabolism.</text>
</comment>
<evidence type="ECO:0000256" key="1">
    <source>
        <dbReference type="ARBA" id="ARBA00001141"/>
    </source>
</evidence>